<dbReference type="InterPro" id="IPR008313">
    <property type="entry name" value="GH125"/>
</dbReference>
<dbReference type="GO" id="GO:0005975">
    <property type="term" value="P:carbohydrate metabolic process"/>
    <property type="evidence" value="ECO:0007669"/>
    <property type="project" value="InterPro"/>
</dbReference>
<gene>
    <name evidence="1" type="ORF">HDF08_003639</name>
</gene>
<dbReference type="EMBL" id="JACCCU010000002">
    <property type="protein sequence ID" value="NYF91537.1"/>
    <property type="molecule type" value="Genomic_DNA"/>
</dbReference>
<evidence type="ECO:0000313" key="2">
    <source>
        <dbReference type="Proteomes" id="UP000564385"/>
    </source>
</evidence>
<evidence type="ECO:0008006" key="3">
    <source>
        <dbReference type="Google" id="ProtNLM"/>
    </source>
</evidence>
<reference evidence="1 2" key="1">
    <citation type="submission" date="2020-07" db="EMBL/GenBank/DDBJ databases">
        <title>Genomic Encyclopedia of Type Strains, Phase IV (KMG-V): Genome sequencing to study the core and pangenomes of soil and plant-associated prokaryotes.</title>
        <authorList>
            <person name="Whitman W."/>
        </authorList>
    </citation>
    <scope>NUCLEOTIDE SEQUENCE [LARGE SCALE GENOMIC DNA]</scope>
    <source>
        <strain evidence="1 2">M8UP22</strain>
    </source>
</reference>
<organism evidence="1 2">
    <name type="scientific">Tunturiibacter lichenicola</name>
    <dbReference type="NCBI Taxonomy" id="2051959"/>
    <lineage>
        <taxon>Bacteria</taxon>
        <taxon>Pseudomonadati</taxon>
        <taxon>Acidobacteriota</taxon>
        <taxon>Terriglobia</taxon>
        <taxon>Terriglobales</taxon>
        <taxon>Acidobacteriaceae</taxon>
        <taxon>Tunturiibacter</taxon>
    </lineage>
</organism>
<dbReference type="AlphaFoldDB" id="A0A852VIL7"/>
<protein>
    <recommendedName>
        <fullName evidence="3">Glycoside hydrolase family 125 protein</fullName>
    </recommendedName>
</protein>
<name>A0A852VIL7_9BACT</name>
<dbReference type="SUPFAM" id="SSF48208">
    <property type="entry name" value="Six-hairpin glycosidases"/>
    <property type="match status" value="1"/>
</dbReference>
<accession>A0A852VIL7</accession>
<dbReference type="InterPro" id="IPR012341">
    <property type="entry name" value="6hp_glycosidase-like_sf"/>
</dbReference>
<dbReference type="Proteomes" id="UP000564385">
    <property type="component" value="Unassembled WGS sequence"/>
</dbReference>
<dbReference type="PANTHER" id="PTHR31047">
    <property type="entry name" value="MEIOTICALLY UP-REGULATED GENE 157 PROTEIN"/>
    <property type="match status" value="1"/>
</dbReference>
<evidence type="ECO:0000313" key="1">
    <source>
        <dbReference type="EMBL" id="NYF91537.1"/>
    </source>
</evidence>
<proteinExistence type="predicted"/>
<dbReference type="PANTHER" id="PTHR31047:SF0">
    <property type="entry name" value="MEIOTICALLY UP-REGULATED GENE 157 PROTEIN"/>
    <property type="match status" value="1"/>
</dbReference>
<dbReference type="Gene3D" id="1.50.10.10">
    <property type="match status" value="1"/>
</dbReference>
<dbReference type="PIRSF" id="PIRSF028846">
    <property type="entry name" value="UCP028846"/>
    <property type="match status" value="1"/>
</dbReference>
<dbReference type="SMART" id="SM01149">
    <property type="entry name" value="DUF1237"/>
    <property type="match status" value="1"/>
</dbReference>
<comment type="caution">
    <text evidence="1">The sequence shown here is derived from an EMBL/GenBank/DDBJ whole genome shotgun (WGS) entry which is preliminary data.</text>
</comment>
<dbReference type="InterPro" id="IPR008928">
    <property type="entry name" value="6-hairpin_glycosidase_sf"/>
</dbReference>
<sequence length="480" mass="53220">MGITRRDWIKGAASTFAMAQAGWEAKSAFGLELPHARPALADRHFSSSAIEELIPQVQRQIGDPALSTLFANCFPNTLDTTVFPGTSEGKPDTFIVTGDIAAMWLRDSAAQVWPYLPLARQDEKLRFLLEGVIRRQTHCILLDPYANAFQRDSSAPPLEWAIDNKTEHRPGVAERKWELDSLCYPVRLAYGYWQATGDTQPFDAQWREAGRTVVHTFRTQQRTQGQGPYSFLRVTTSPNDTLALSGYGNPGRPVGLVFSMFRPSDDACIFPLFIPANQFAVVSLRQLATLASKAVHDDKLAAEASALAAEIEAALQEHGTVQHPTLGRIWAYEVDGYGGTALLDDGNAPGLLTIPYLGYCRKGDPLYRRTRQFALSAANPYFVQGKVAEGIGGPHVARNMIWPMSITFRALTSQDDGEIRYCLRVLRDTTAGTGFIHESFDKDDPFKYTRPWFAWANTLFGELVVRLAHEKPALLAAPLD</sequence>
<dbReference type="Pfam" id="PF06824">
    <property type="entry name" value="Glyco_hydro_125"/>
    <property type="match status" value="1"/>
</dbReference>